<comment type="caution">
    <text evidence="2">The sequence shown here is derived from an EMBL/GenBank/DDBJ whole genome shotgun (WGS) entry which is preliminary data.</text>
</comment>
<evidence type="ECO:0000256" key="1">
    <source>
        <dbReference type="SAM" id="SignalP"/>
    </source>
</evidence>
<name>A0A9W8R5I6_9HYPO</name>
<dbReference type="AlphaFoldDB" id="A0A9W8R5I6"/>
<protein>
    <submittedName>
        <fullName evidence="2">Uncharacterized protein</fullName>
    </submittedName>
</protein>
<organism evidence="2 3">
    <name type="scientific">Fusarium falciforme</name>
    <dbReference type="NCBI Taxonomy" id="195108"/>
    <lineage>
        <taxon>Eukaryota</taxon>
        <taxon>Fungi</taxon>
        <taxon>Dikarya</taxon>
        <taxon>Ascomycota</taxon>
        <taxon>Pezizomycotina</taxon>
        <taxon>Sordariomycetes</taxon>
        <taxon>Hypocreomycetidae</taxon>
        <taxon>Hypocreales</taxon>
        <taxon>Nectriaceae</taxon>
        <taxon>Fusarium</taxon>
        <taxon>Fusarium solani species complex</taxon>
    </lineage>
</organism>
<evidence type="ECO:0000313" key="2">
    <source>
        <dbReference type="EMBL" id="KAJ4185479.1"/>
    </source>
</evidence>
<keyword evidence="1" id="KW-0732">Signal</keyword>
<feature type="signal peptide" evidence="1">
    <location>
        <begin position="1"/>
        <end position="23"/>
    </location>
</feature>
<sequence>MLPSMVLGGAASIHLILYPPTLAQGPCAPCSARRVVFNLGSTPVAHFTRTLLPRSSPILSFDDASSEFLTAMPLSVCIFVIFANQVDIALGQLLTLTLTPTSLLTLALGLV</sequence>
<evidence type="ECO:0000313" key="3">
    <source>
        <dbReference type="Proteomes" id="UP001152087"/>
    </source>
</evidence>
<reference evidence="2" key="1">
    <citation type="submission" date="2022-09" db="EMBL/GenBank/DDBJ databases">
        <title>Fusarium specimens isolated from Avocado Roots.</title>
        <authorList>
            <person name="Stajich J."/>
            <person name="Roper C."/>
            <person name="Heimlech-Rivalta G."/>
        </authorList>
    </citation>
    <scope>NUCLEOTIDE SEQUENCE</scope>
    <source>
        <strain evidence="2">A02</strain>
    </source>
</reference>
<feature type="chain" id="PRO_5040924980" evidence="1">
    <location>
        <begin position="24"/>
        <end position="111"/>
    </location>
</feature>
<dbReference type="EMBL" id="JAOQAV010000023">
    <property type="protein sequence ID" value="KAJ4185479.1"/>
    <property type="molecule type" value="Genomic_DNA"/>
</dbReference>
<dbReference type="Proteomes" id="UP001152087">
    <property type="component" value="Unassembled WGS sequence"/>
</dbReference>
<gene>
    <name evidence="2" type="ORF">NW755_008472</name>
</gene>
<keyword evidence="3" id="KW-1185">Reference proteome</keyword>
<proteinExistence type="predicted"/>
<accession>A0A9W8R5I6</accession>